<protein>
    <recommendedName>
        <fullName evidence="4">Phage tail tape measure protein</fullName>
    </recommendedName>
</protein>
<dbReference type="Proteomes" id="UP000587524">
    <property type="component" value="Unassembled WGS sequence"/>
</dbReference>
<evidence type="ECO:0000313" key="3">
    <source>
        <dbReference type="Proteomes" id="UP000587524"/>
    </source>
</evidence>
<organism evidence="2 3">
    <name type="scientific">Aminobacter ciceronei</name>
    <dbReference type="NCBI Taxonomy" id="150723"/>
    <lineage>
        <taxon>Bacteria</taxon>
        <taxon>Pseudomonadati</taxon>
        <taxon>Pseudomonadota</taxon>
        <taxon>Alphaproteobacteria</taxon>
        <taxon>Hyphomicrobiales</taxon>
        <taxon>Phyllobacteriaceae</taxon>
        <taxon>Aminobacter</taxon>
    </lineage>
</organism>
<evidence type="ECO:0000313" key="2">
    <source>
        <dbReference type="EMBL" id="MBA9021663.1"/>
    </source>
</evidence>
<evidence type="ECO:0008006" key="4">
    <source>
        <dbReference type="Google" id="ProtNLM"/>
    </source>
</evidence>
<dbReference type="EMBL" id="JACJHZ010000017">
    <property type="protein sequence ID" value="MBA9021663.1"/>
    <property type="molecule type" value="Genomic_DNA"/>
</dbReference>
<sequence>MNDEQRLVVALEARLNKYERDMQRAGRATNDNFKRMEGRAKQFSGNMESLELARFEQSISGMSEQQQRVELELFRYQQEAKRAGVTLSAQELQAMREKIALTGQLQTSTAQAAQQQQALAQAGQFFGQQFTSALSGLLTGTTDLNSAVRSLINSLIDAVLQATLLGQGPLAGLFGGATGIFGSLFGFADGGYTGEGGKYQPAGIVHKGEYVMSKAATRRLGVGNLEALHQGALRGYADGGYVGDSPAVRRVHVPANNNAPMQSISVNAPITVQGSAGTPEQNEDLAKRMRKEMEATMRGVVVSEMQRQMKPGNMANTRGR</sequence>
<evidence type="ECO:0000256" key="1">
    <source>
        <dbReference type="SAM" id="Coils"/>
    </source>
</evidence>
<dbReference type="RefSeq" id="WP_182574823.1">
    <property type="nucleotide sequence ID" value="NZ_JACJHY010000017.1"/>
</dbReference>
<keyword evidence="3" id="KW-1185">Reference proteome</keyword>
<keyword evidence="1" id="KW-0175">Coiled coil</keyword>
<gene>
    <name evidence="2" type="ORF">HNQ97_003669</name>
</gene>
<proteinExistence type="predicted"/>
<name>A0ABR6C9I2_9HYPH</name>
<feature type="coiled-coil region" evidence="1">
    <location>
        <begin position="1"/>
        <end position="28"/>
    </location>
</feature>
<comment type="caution">
    <text evidence="2">The sequence shown here is derived from an EMBL/GenBank/DDBJ whole genome shotgun (WGS) entry which is preliminary data.</text>
</comment>
<accession>A0ABR6C9I2</accession>
<reference evidence="2 3" key="1">
    <citation type="submission" date="2020-08" db="EMBL/GenBank/DDBJ databases">
        <title>Genomic Encyclopedia of Type Strains, Phase IV (KMG-IV): sequencing the most valuable type-strain genomes for metagenomic binning, comparative biology and taxonomic classification.</title>
        <authorList>
            <person name="Goeker M."/>
        </authorList>
    </citation>
    <scope>NUCLEOTIDE SEQUENCE [LARGE SCALE GENOMIC DNA]</scope>
    <source>
        <strain evidence="2 3">DSM 17455</strain>
    </source>
</reference>